<organism evidence="1 2">
    <name type="scientific">Claveliimonas bilis</name>
    <dbReference type="NCBI Taxonomy" id="3028070"/>
    <lineage>
        <taxon>Bacteria</taxon>
        <taxon>Bacillati</taxon>
        <taxon>Bacillota</taxon>
        <taxon>Clostridia</taxon>
        <taxon>Lachnospirales</taxon>
        <taxon>Lachnospiraceae</taxon>
        <taxon>Claveliimonas</taxon>
    </lineage>
</organism>
<name>A0ABM8I273_9FIRM</name>
<dbReference type="EMBL" id="AP027742">
    <property type="protein sequence ID" value="BDZ77061.1"/>
    <property type="molecule type" value="Genomic_DNA"/>
</dbReference>
<evidence type="ECO:0000313" key="1">
    <source>
        <dbReference type="EMBL" id="BDZ77061.1"/>
    </source>
</evidence>
<keyword evidence="2" id="KW-1185">Reference proteome</keyword>
<dbReference type="RefSeq" id="WP_316266715.1">
    <property type="nucleotide sequence ID" value="NZ_AP027742.1"/>
</dbReference>
<evidence type="ECO:0000313" key="2">
    <source>
        <dbReference type="Proteomes" id="UP001305815"/>
    </source>
</evidence>
<sequence>MVGTNCVRLSNDASFLKENSTSNKSNMYGDMFFDKKNIFRFPIHNISKSEKSAIILIYDNRNGMLFMNNDVIASIRRLDEIKELPYDWNGYGAAPFSSELIDKCKKIINILLPQPQIYPTGRQSIQFQYELKDKSYLEFEIFEHKTMCLFVPKRIYTEAEEIEITDAEEKRIKEMVEKFYGNSSTERRNII</sequence>
<reference evidence="2" key="1">
    <citation type="journal article" date="2023" name="Int. J. Syst. Evol. Microbiol.">
        <title>Claveliimonas bilis gen. nov., sp. nov., deoxycholic acid-producing bacteria isolated from human faeces, and reclassification of Sellimonas monacensis Zenner et al. 2021 as Claveliimonas monacensis comb. nov.</title>
        <authorList>
            <person name="Hisatomi A."/>
            <person name="Kastawa N.W.E.P.G."/>
            <person name="Song I."/>
            <person name="Ohkuma M."/>
            <person name="Fukiya S."/>
            <person name="Sakamoto M."/>
        </authorList>
    </citation>
    <scope>NUCLEOTIDE SEQUENCE [LARGE SCALE GENOMIC DNA]</scope>
    <source>
        <strain evidence="2">12BBH14</strain>
    </source>
</reference>
<dbReference type="Proteomes" id="UP001305815">
    <property type="component" value="Chromosome"/>
</dbReference>
<accession>A0ABM8I273</accession>
<proteinExistence type="predicted"/>
<protein>
    <submittedName>
        <fullName evidence="1">Uncharacterized protein</fullName>
    </submittedName>
</protein>
<gene>
    <name evidence="1" type="ORF">Lac1_12440</name>
</gene>